<dbReference type="InterPro" id="IPR015421">
    <property type="entry name" value="PyrdxlP-dep_Trfase_major"/>
</dbReference>
<accession>A0ABX7IGC1</accession>
<keyword evidence="2 7" id="KW-0032">Aminotransferase</keyword>
<dbReference type="InterPro" id="IPR015424">
    <property type="entry name" value="PyrdxlP-dep_Trfase"/>
</dbReference>
<gene>
    <name evidence="7" type="ORF">JTE88_08960</name>
</gene>
<evidence type="ECO:0000259" key="6">
    <source>
        <dbReference type="Pfam" id="PF00155"/>
    </source>
</evidence>
<protein>
    <submittedName>
        <fullName evidence="7">PLP-dependent aminotransferase family protein</fullName>
    </submittedName>
</protein>
<keyword evidence="3" id="KW-0808">Transferase</keyword>
<comment type="cofactor">
    <cofactor evidence="1">
        <name>pyridoxal 5'-phosphate</name>
        <dbReference type="ChEBI" id="CHEBI:597326"/>
    </cofactor>
</comment>
<evidence type="ECO:0000256" key="2">
    <source>
        <dbReference type="ARBA" id="ARBA00022576"/>
    </source>
</evidence>
<dbReference type="InterPro" id="IPR050859">
    <property type="entry name" value="Class-I_PLP-dep_aminotransf"/>
</dbReference>
<sequence length="438" mass="47959">MAEQTDGSTHILNSAAAAAASGDSSEPFHPIDPHGEEEMWGHVYSNRALNTKQSETRSLFAVANRPEVVSLAGGMPNISGLPLDFLAEMSAKLMKERGTQLLQYGGGQGELELREQIVHLLEQEGVHASPDQITVTTGSQAALDIVTQVLVNPGDIIVAEAPSYVGALGVFAAHEANVVHVPMDSDGLIPGELERTLTELEEAGKPVKFIYTVPNFHNPGGVCLAIERRPQIVEIARRHKVIILEDNPYGMLGFDDQTNRALYNWNPDGVIYLGSFSKIFAPGYRVGWALASEELTARLILANENAVLSPTKVGQLSIAEYLRTYDWLGQIKDYRAMYCDRRNAMNEALETYLPQCEWTVPGGGFYIWVKLPDGINAREMLPRAVDNGVAYVSGTAFYADGQGSDHIRLSFCYPTPEQITEGVKRLAKTIQEELARSS</sequence>
<evidence type="ECO:0000256" key="5">
    <source>
        <dbReference type="SAM" id="MobiDB-lite"/>
    </source>
</evidence>
<dbReference type="Proteomes" id="UP000602653">
    <property type="component" value="Chromosome"/>
</dbReference>
<keyword evidence="8" id="KW-1185">Reference proteome</keyword>
<dbReference type="Pfam" id="PF00155">
    <property type="entry name" value="Aminotran_1_2"/>
    <property type="match status" value="1"/>
</dbReference>
<dbReference type="CDD" id="cd00609">
    <property type="entry name" value="AAT_like"/>
    <property type="match status" value="1"/>
</dbReference>
<reference evidence="7 8" key="1">
    <citation type="submission" date="2021-02" db="EMBL/GenBank/DDBJ databases">
        <title>Complete Genome Sequence of Arcanobacterium phocisimile strain DSM 26142T from a harbour seal.</title>
        <authorList>
            <person name="Borowiak M."/>
            <person name="Alssahen M."/>
            <person name="Malorny B."/>
            <person name="Laemmler C."/>
            <person name="Siebert U."/>
            <person name="Ploetz M."/>
            <person name="Abdulmawjood A."/>
        </authorList>
    </citation>
    <scope>NUCLEOTIDE SEQUENCE [LARGE SCALE GENOMIC DNA]</scope>
    <source>
        <strain evidence="7 8">DSM 26142</strain>
    </source>
</reference>
<keyword evidence="4" id="KW-0663">Pyridoxal phosphate</keyword>
<feature type="region of interest" description="Disordered" evidence="5">
    <location>
        <begin position="16"/>
        <end position="37"/>
    </location>
</feature>
<dbReference type="Gene3D" id="3.90.1150.10">
    <property type="entry name" value="Aspartate Aminotransferase, domain 1"/>
    <property type="match status" value="1"/>
</dbReference>
<feature type="domain" description="Aminotransferase class I/classII large" evidence="6">
    <location>
        <begin position="95"/>
        <end position="426"/>
    </location>
</feature>
<name>A0ABX7IGC1_9ACTO</name>
<evidence type="ECO:0000256" key="4">
    <source>
        <dbReference type="ARBA" id="ARBA00022898"/>
    </source>
</evidence>
<dbReference type="RefSeq" id="WP_204424482.1">
    <property type="nucleotide sequence ID" value="NZ_CP070228.1"/>
</dbReference>
<dbReference type="PANTHER" id="PTHR42790:SF19">
    <property type="entry name" value="KYNURENINE_ALPHA-AMINOADIPATE AMINOTRANSFERASE, MITOCHONDRIAL"/>
    <property type="match status" value="1"/>
</dbReference>
<proteinExistence type="predicted"/>
<dbReference type="SUPFAM" id="SSF53383">
    <property type="entry name" value="PLP-dependent transferases"/>
    <property type="match status" value="1"/>
</dbReference>
<dbReference type="Gene3D" id="3.40.640.10">
    <property type="entry name" value="Type I PLP-dependent aspartate aminotransferase-like (Major domain)"/>
    <property type="match status" value="1"/>
</dbReference>
<evidence type="ECO:0000256" key="3">
    <source>
        <dbReference type="ARBA" id="ARBA00022679"/>
    </source>
</evidence>
<organism evidence="7 8">
    <name type="scientific">Arcanobacterium phocisimile</name>
    <dbReference type="NCBI Taxonomy" id="1302235"/>
    <lineage>
        <taxon>Bacteria</taxon>
        <taxon>Bacillati</taxon>
        <taxon>Actinomycetota</taxon>
        <taxon>Actinomycetes</taxon>
        <taxon>Actinomycetales</taxon>
        <taxon>Actinomycetaceae</taxon>
        <taxon>Arcanobacterium</taxon>
    </lineage>
</organism>
<evidence type="ECO:0000313" key="8">
    <source>
        <dbReference type="Proteomes" id="UP000602653"/>
    </source>
</evidence>
<dbReference type="InterPro" id="IPR015422">
    <property type="entry name" value="PyrdxlP-dep_Trfase_small"/>
</dbReference>
<dbReference type="InterPro" id="IPR004839">
    <property type="entry name" value="Aminotransferase_I/II_large"/>
</dbReference>
<evidence type="ECO:0000313" key="7">
    <source>
        <dbReference type="EMBL" id="QRV02178.1"/>
    </source>
</evidence>
<dbReference type="PANTHER" id="PTHR42790">
    <property type="entry name" value="AMINOTRANSFERASE"/>
    <property type="match status" value="1"/>
</dbReference>
<evidence type="ECO:0000256" key="1">
    <source>
        <dbReference type="ARBA" id="ARBA00001933"/>
    </source>
</evidence>
<dbReference type="EMBL" id="CP070228">
    <property type="protein sequence ID" value="QRV02178.1"/>
    <property type="molecule type" value="Genomic_DNA"/>
</dbReference>
<dbReference type="GO" id="GO:0008483">
    <property type="term" value="F:transaminase activity"/>
    <property type="evidence" value="ECO:0007669"/>
    <property type="project" value="UniProtKB-KW"/>
</dbReference>